<proteinExistence type="predicted"/>
<organism evidence="1 2">
    <name type="scientific">Cryptobacterium curtum (strain ATCC 700683 / DSM 15641 / CCUG 43107 / 12-3)</name>
    <dbReference type="NCBI Taxonomy" id="469378"/>
    <lineage>
        <taxon>Bacteria</taxon>
        <taxon>Bacillati</taxon>
        <taxon>Actinomycetota</taxon>
        <taxon>Coriobacteriia</taxon>
        <taxon>Eggerthellales</taxon>
        <taxon>Eggerthellaceae</taxon>
        <taxon>Cryptobacterium</taxon>
    </lineage>
</organism>
<accession>C7MM77</accession>
<dbReference type="STRING" id="469378.Ccur_02900"/>
<evidence type="ECO:0008006" key="3">
    <source>
        <dbReference type="Google" id="ProtNLM"/>
    </source>
</evidence>
<evidence type="ECO:0000313" key="2">
    <source>
        <dbReference type="Proteomes" id="UP000000954"/>
    </source>
</evidence>
<sequence>MIRDDYSDGLLDKPDADDGIHCAICGRPATNRHHIVQKGAGGVSDEMERRIPKARLCGSGTTGCHGLVHAGKLHIAWDETRGWVWLYTMTPAKDRECWRDYRDDYRPMAWAETPRVIGGRK</sequence>
<dbReference type="KEGG" id="ccu:Ccur_02900"/>
<keyword evidence="2" id="KW-1185">Reference proteome</keyword>
<protein>
    <recommendedName>
        <fullName evidence="3">HNH endonuclease</fullName>
    </recommendedName>
</protein>
<gene>
    <name evidence="1" type="ordered locus">Ccur_02900</name>
</gene>
<dbReference type="EMBL" id="CP001682">
    <property type="protein sequence ID" value="ACU94017.1"/>
    <property type="molecule type" value="Genomic_DNA"/>
</dbReference>
<dbReference type="Proteomes" id="UP000000954">
    <property type="component" value="Chromosome"/>
</dbReference>
<name>C7MM77_CRYCD</name>
<reference evidence="1 2" key="1">
    <citation type="journal article" date="2009" name="Stand. Genomic Sci.">
        <title>Complete genome sequence of Cryptobacterium curtum type strain (12-3).</title>
        <authorList>
            <person name="Mavrommatis K."/>
            <person name="Pukall R."/>
            <person name="Rohde C."/>
            <person name="Chen F."/>
            <person name="Sims D."/>
            <person name="Brettin T."/>
            <person name="Kuske C."/>
            <person name="Detter J.C."/>
            <person name="Han C."/>
            <person name="Lapidus A."/>
            <person name="Copeland A."/>
            <person name="Glavina Del Rio T."/>
            <person name="Nolan M."/>
            <person name="Lucas S."/>
            <person name="Tice H."/>
            <person name="Cheng J.F."/>
            <person name="Bruce D."/>
            <person name="Goodwin L."/>
            <person name="Pitluck S."/>
            <person name="Ovchinnikova G."/>
            <person name="Pati A."/>
            <person name="Ivanova N."/>
            <person name="Chen A."/>
            <person name="Palaniappan K."/>
            <person name="Chain P."/>
            <person name="D'haeseleer P."/>
            <person name="Goker M."/>
            <person name="Bristow J."/>
            <person name="Eisen J.A."/>
            <person name="Markowitz V."/>
            <person name="Hugenholtz P."/>
            <person name="Rohde M."/>
            <person name="Klenk H.P."/>
            <person name="Kyrpides N.C."/>
        </authorList>
    </citation>
    <scope>NUCLEOTIDE SEQUENCE [LARGE SCALE GENOMIC DNA]</scope>
    <source>
        <strain evidence="2">ATCC 700683 / DSM 15641 / 12-3</strain>
    </source>
</reference>
<dbReference type="HOGENOM" id="CLU_2034177_0_0_11"/>
<evidence type="ECO:0000313" key="1">
    <source>
        <dbReference type="EMBL" id="ACU94017.1"/>
    </source>
</evidence>
<dbReference type="AlphaFoldDB" id="C7MM77"/>
<dbReference type="eggNOG" id="ENOG5031U32">
    <property type="taxonomic scope" value="Bacteria"/>
</dbReference>